<proteinExistence type="predicted"/>
<gene>
    <name evidence="12" type="ORF">K2173_025157</name>
</gene>
<dbReference type="FunFam" id="3.80.10.10:FF:000383">
    <property type="entry name" value="Leucine-rich repeat receptor protein kinase EMS1"/>
    <property type="match status" value="1"/>
</dbReference>
<keyword evidence="5" id="KW-0677">Repeat</keyword>
<evidence type="ECO:0000256" key="5">
    <source>
        <dbReference type="ARBA" id="ARBA00022737"/>
    </source>
</evidence>
<protein>
    <recommendedName>
        <fullName evidence="11">Protein kinase domain-containing protein</fullName>
    </recommendedName>
</protein>
<dbReference type="GO" id="GO:0005524">
    <property type="term" value="F:ATP binding"/>
    <property type="evidence" value="ECO:0007669"/>
    <property type="project" value="InterPro"/>
</dbReference>
<evidence type="ECO:0000256" key="4">
    <source>
        <dbReference type="ARBA" id="ARBA00022729"/>
    </source>
</evidence>
<evidence type="ECO:0000313" key="13">
    <source>
        <dbReference type="Proteomes" id="UP001159364"/>
    </source>
</evidence>
<evidence type="ECO:0000256" key="7">
    <source>
        <dbReference type="ARBA" id="ARBA00023136"/>
    </source>
</evidence>
<comment type="subcellular location">
    <subcellularLocation>
        <location evidence="1">Membrane</location>
        <topology evidence="1">Single-pass type I membrane protein</topology>
    </subcellularLocation>
</comment>
<keyword evidence="13" id="KW-1185">Reference proteome</keyword>
<dbReference type="SUPFAM" id="SSF52058">
    <property type="entry name" value="L domain-like"/>
    <property type="match status" value="1"/>
</dbReference>
<reference evidence="12 13" key="1">
    <citation type="submission" date="2021-09" db="EMBL/GenBank/DDBJ databases">
        <title>Genomic insights and catalytic innovation underlie evolution of tropane alkaloids biosynthesis.</title>
        <authorList>
            <person name="Wang Y.-J."/>
            <person name="Tian T."/>
            <person name="Huang J.-P."/>
            <person name="Huang S.-X."/>
        </authorList>
    </citation>
    <scope>NUCLEOTIDE SEQUENCE [LARGE SCALE GENOMIC DNA]</scope>
    <source>
        <strain evidence="12">KIB-2018</strain>
        <tissue evidence="12">Leaf</tissue>
    </source>
</reference>
<dbReference type="GO" id="GO:0016020">
    <property type="term" value="C:membrane"/>
    <property type="evidence" value="ECO:0007669"/>
    <property type="project" value="UniProtKB-SubCell"/>
</dbReference>
<sequence>MATPVQNLYLYLSLIIFVHSVHHSNQLQSSQSQSLQTILQFLDYPLVLNSFTDSSDLCSVEPNSYLTLACYENNLTQLHIIGSNGTPTFPVNFSSDLFFDAVASLSSLKVLSLVSLGLSGPLPQTIGRLDSLEILNVSSNYFTGSIPMQLSSLRNLQTLALDQNKFTGQLPNWLCSFPVLAVLSLKNNLFNGSLPPSLSSMQNLRILSLSMNFFYGEVPDLSYLTNLQVLDLEGNHFGPHFPRLHNKLVTLVLRNNSFGFGVPAELDSYYQLHKLDISFNGFVGPILPSLLSLPSIAYLDVSHNKLTGMLFGNLSCNPGLAYADFSSNLLSGTLPTCLNLSSKNGFVLYFGNCLSNGDQKQHPSDFCHNQAIAVEISPHAEEKHKSPHGKAVLASSTIGGTLGGIAIVSMIFLVIRKVYNNSAEPKSTSRVITENVSALNTVKLLSDARHISETMKLGASIPAYRTFALEELKEATSDFHASNLLFEDSNYQLYRGKLADGAFVAIRILTVRTKQSPQILRHYIEFISKLRHHHLASTVGHCLDLCLDDSRISRIFLLFEFFSNGTLRDHTSGLSAKKLSWVQRIGAAIGVARGIQFLHTGIVPGVFFNSLKITDILLDHDLQVKISCHNQRKLAEIGGLGGGVVSNQGPKQNFRPRPLRWFIRETRLRSHSEEKDEDREDIYDLGVILLEVIAGRPITSHNDAIILKDLLRVSVTVDDTARKSLVDPAVQKGCSDESLKTMMEICLRCLSEEPKDRPSVEDVLWNLQFAAQVQDSWKGTLQNNHDSMTSSTHYPIPLD</sequence>
<evidence type="ECO:0000256" key="9">
    <source>
        <dbReference type="ARBA" id="ARBA00023180"/>
    </source>
</evidence>
<dbReference type="InterPro" id="IPR055414">
    <property type="entry name" value="LRR_R13L4/SHOC2-like"/>
</dbReference>
<keyword evidence="3" id="KW-0812">Transmembrane</keyword>
<evidence type="ECO:0000256" key="1">
    <source>
        <dbReference type="ARBA" id="ARBA00004479"/>
    </source>
</evidence>
<dbReference type="InterPro" id="IPR000719">
    <property type="entry name" value="Prot_kinase_dom"/>
</dbReference>
<dbReference type="PROSITE" id="PS50011">
    <property type="entry name" value="PROTEIN_KINASE_DOM"/>
    <property type="match status" value="1"/>
</dbReference>
<dbReference type="PANTHER" id="PTHR48006:SF84">
    <property type="entry name" value="REPEAT TRANSMEMBRANE PROTEIN KINASE, PUTATIVE, EXPRESSED-RELATED"/>
    <property type="match status" value="1"/>
</dbReference>
<dbReference type="Pfam" id="PF00069">
    <property type="entry name" value="Pkinase"/>
    <property type="match status" value="1"/>
</dbReference>
<evidence type="ECO:0000256" key="8">
    <source>
        <dbReference type="ARBA" id="ARBA00023170"/>
    </source>
</evidence>
<evidence type="ECO:0000259" key="11">
    <source>
        <dbReference type="PROSITE" id="PS50011"/>
    </source>
</evidence>
<keyword evidence="8" id="KW-0675">Receptor</keyword>
<dbReference type="Gene3D" id="1.10.510.10">
    <property type="entry name" value="Transferase(Phosphotransferase) domain 1"/>
    <property type="match status" value="1"/>
</dbReference>
<evidence type="ECO:0000256" key="6">
    <source>
        <dbReference type="ARBA" id="ARBA00022989"/>
    </source>
</evidence>
<dbReference type="Gene3D" id="3.80.10.10">
    <property type="entry name" value="Ribonuclease Inhibitor"/>
    <property type="match status" value="2"/>
</dbReference>
<dbReference type="InterPro" id="IPR051824">
    <property type="entry name" value="LRR_Rcpt-Like_S/T_Kinase"/>
</dbReference>
<keyword evidence="4 10" id="KW-0732">Signal</keyword>
<dbReference type="FunFam" id="1.10.510.10:FF:000431">
    <property type="entry name" value="Putative inactive leucine-rich repeat receptor-like protein kinase"/>
    <property type="match status" value="1"/>
</dbReference>
<organism evidence="12 13">
    <name type="scientific">Erythroxylum novogranatense</name>
    <dbReference type="NCBI Taxonomy" id="1862640"/>
    <lineage>
        <taxon>Eukaryota</taxon>
        <taxon>Viridiplantae</taxon>
        <taxon>Streptophyta</taxon>
        <taxon>Embryophyta</taxon>
        <taxon>Tracheophyta</taxon>
        <taxon>Spermatophyta</taxon>
        <taxon>Magnoliopsida</taxon>
        <taxon>eudicotyledons</taxon>
        <taxon>Gunneridae</taxon>
        <taxon>Pentapetalae</taxon>
        <taxon>rosids</taxon>
        <taxon>fabids</taxon>
        <taxon>Malpighiales</taxon>
        <taxon>Erythroxylaceae</taxon>
        <taxon>Erythroxylum</taxon>
    </lineage>
</organism>
<feature type="domain" description="Protein kinase" evidence="11">
    <location>
        <begin position="479"/>
        <end position="769"/>
    </location>
</feature>
<dbReference type="GO" id="GO:0004672">
    <property type="term" value="F:protein kinase activity"/>
    <property type="evidence" value="ECO:0007669"/>
    <property type="project" value="InterPro"/>
</dbReference>
<keyword evidence="9" id="KW-0325">Glycoprotein</keyword>
<dbReference type="InterPro" id="IPR032675">
    <property type="entry name" value="LRR_dom_sf"/>
</dbReference>
<keyword evidence="2" id="KW-0433">Leucine-rich repeat</keyword>
<evidence type="ECO:0000256" key="10">
    <source>
        <dbReference type="SAM" id="SignalP"/>
    </source>
</evidence>
<evidence type="ECO:0000313" key="12">
    <source>
        <dbReference type="EMBL" id="KAJ8756345.1"/>
    </source>
</evidence>
<dbReference type="Pfam" id="PF23598">
    <property type="entry name" value="LRR_14"/>
    <property type="match status" value="1"/>
</dbReference>
<feature type="signal peptide" evidence="10">
    <location>
        <begin position="1"/>
        <end position="23"/>
    </location>
</feature>
<name>A0AAV8SWS2_9ROSI</name>
<evidence type="ECO:0000256" key="3">
    <source>
        <dbReference type="ARBA" id="ARBA00022692"/>
    </source>
</evidence>
<comment type="caution">
    <text evidence="12">The sequence shown here is derived from an EMBL/GenBank/DDBJ whole genome shotgun (WGS) entry which is preliminary data.</text>
</comment>
<dbReference type="Gene3D" id="3.30.200.20">
    <property type="entry name" value="Phosphorylase Kinase, domain 1"/>
    <property type="match status" value="1"/>
</dbReference>
<dbReference type="Proteomes" id="UP001159364">
    <property type="component" value="Linkage Group LG09"/>
</dbReference>
<accession>A0AAV8SWS2</accession>
<dbReference type="InterPro" id="IPR011009">
    <property type="entry name" value="Kinase-like_dom_sf"/>
</dbReference>
<dbReference type="PANTHER" id="PTHR48006">
    <property type="entry name" value="LEUCINE-RICH REPEAT-CONTAINING PROTEIN DDB_G0281931-RELATED"/>
    <property type="match status" value="1"/>
</dbReference>
<keyword evidence="7" id="KW-0472">Membrane</keyword>
<feature type="chain" id="PRO_5043608629" description="Protein kinase domain-containing protein" evidence="10">
    <location>
        <begin position="24"/>
        <end position="799"/>
    </location>
</feature>
<dbReference type="SMART" id="SM00220">
    <property type="entry name" value="S_TKc"/>
    <property type="match status" value="1"/>
</dbReference>
<dbReference type="AlphaFoldDB" id="A0AAV8SWS2"/>
<keyword evidence="6" id="KW-1133">Transmembrane helix</keyword>
<dbReference type="SUPFAM" id="SSF56112">
    <property type="entry name" value="Protein kinase-like (PK-like)"/>
    <property type="match status" value="1"/>
</dbReference>
<evidence type="ECO:0000256" key="2">
    <source>
        <dbReference type="ARBA" id="ARBA00022614"/>
    </source>
</evidence>
<dbReference type="EMBL" id="JAIWQS010000009">
    <property type="protein sequence ID" value="KAJ8756345.1"/>
    <property type="molecule type" value="Genomic_DNA"/>
</dbReference>